<evidence type="ECO:0000256" key="1">
    <source>
        <dbReference type="SAM" id="Phobius"/>
    </source>
</evidence>
<name>A0ABN6CXV8_9GAMM</name>
<evidence type="ECO:0008006" key="4">
    <source>
        <dbReference type="Google" id="ProtNLM"/>
    </source>
</evidence>
<dbReference type="Proteomes" id="UP001054820">
    <property type="component" value="Chromosome"/>
</dbReference>
<reference evidence="2" key="1">
    <citation type="journal article" date="2022" name="Arch. Microbiol.">
        <title>Thiomicrorhabdus immobilis sp. nov., a mesophilic sulfur-oxidizing bacterium isolated from sediment of a brackish lake in northern Japan.</title>
        <authorList>
            <person name="Kojima H."/>
            <person name="Mochizuki J."/>
            <person name="Kanda M."/>
            <person name="Watanabe T."/>
            <person name="Fukui M."/>
        </authorList>
    </citation>
    <scope>NUCLEOTIDE SEQUENCE</scope>
    <source>
        <strain evidence="2">Am19</strain>
    </source>
</reference>
<keyword evidence="1" id="KW-0472">Membrane</keyword>
<dbReference type="EMBL" id="AP024202">
    <property type="protein sequence ID" value="BCN93931.1"/>
    <property type="molecule type" value="Genomic_DNA"/>
</dbReference>
<evidence type="ECO:0000313" key="3">
    <source>
        <dbReference type="Proteomes" id="UP001054820"/>
    </source>
</evidence>
<dbReference type="RefSeq" id="WP_237261420.1">
    <property type="nucleotide sequence ID" value="NZ_AP024202.1"/>
</dbReference>
<sequence>MRYVFYITDNGVTAYNNDVSITKGAAQHFEWTDVALIDEYLSALPENVEAEIVLDLVDEDLYFEWAPKVHPWEKGAIAERRKQRINVDTVALSEVHWTNNTRTSEDGRKEELILSATVTDSFKLKSFLSNLEEAQVVIKNIHSKAFLLEQFFAKKVRPYLKLTRQDLKKAFLLVTHQSENIFRQTFFYDGELRLSRLVELDKDFDDMDSAIQALVDETKMAITYVYNQRIIPYEHPIGYVFLDAEQTILDSVLGKCREEGLIHENWDENDYFVGAASFRQIMPDGINCGQSHSPCYSMQSVVDFIFTDRPSGFYHTPYVKKINLLLNGSRVFTSINILVFLIGLYYVLITGIDTLLSWQKQAMLEQKIAEHQAEKSRLQEMVKLQDDAQKIKASVEFSESILKLKVNRLISFDINALSEVFANHSNIQLSTIDWKTLDRFDSRRNQIDIKAWVFPFYETYHNPVKWVDEFVAELKTIPGIEMVELQKEPLNRKLSQSLAINSEMKDVQALPFTVTLRVKDVEPK</sequence>
<protein>
    <recommendedName>
        <fullName evidence="4">Fimbrial assembly protein</fullName>
    </recommendedName>
</protein>
<evidence type="ECO:0000313" key="2">
    <source>
        <dbReference type="EMBL" id="BCN93931.1"/>
    </source>
</evidence>
<feature type="transmembrane region" description="Helical" evidence="1">
    <location>
        <begin position="337"/>
        <end position="358"/>
    </location>
</feature>
<keyword evidence="1" id="KW-1133">Transmembrane helix</keyword>
<organism evidence="2 3">
    <name type="scientific">Thiomicrorhabdus immobilis</name>
    <dbReference type="NCBI Taxonomy" id="2791037"/>
    <lineage>
        <taxon>Bacteria</taxon>
        <taxon>Pseudomonadati</taxon>
        <taxon>Pseudomonadota</taxon>
        <taxon>Gammaproteobacteria</taxon>
        <taxon>Thiotrichales</taxon>
        <taxon>Piscirickettsiaceae</taxon>
        <taxon>Thiomicrorhabdus</taxon>
    </lineage>
</organism>
<proteinExistence type="predicted"/>
<keyword evidence="1" id="KW-0812">Transmembrane</keyword>
<gene>
    <name evidence="2" type="ORF">THMIRHAM_17160</name>
</gene>
<keyword evidence="3" id="KW-1185">Reference proteome</keyword>
<accession>A0ABN6CXV8</accession>